<dbReference type="InterPro" id="IPR027417">
    <property type="entry name" value="P-loop_NTPase"/>
</dbReference>
<dbReference type="EMBL" id="FCOE02000057">
    <property type="protein sequence ID" value="SAL00185.1"/>
    <property type="molecule type" value="Genomic_DNA"/>
</dbReference>
<protein>
    <submittedName>
        <fullName evidence="4">DEAD/DEAH box helicase</fullName>
    </submittedName>
</protein>
<dbReference type="GO" id="GO:0004386">
    <property type="term" value="F:helicase activity"/>
    <property type="evidence" value="ECO:0007669"/>
    <property type="project" value="UniProtKB-KW"/>
</dbReference>
<keyword evidence="4" id="KW-0547">Nucleotide-binding</keyword>
<keyword evidence="4" id="KW-0347">Helicase</keyword>
<name>A0A158DZW1_9BURK</name>
<dbReference type="InterPro" id="IPR038718">
    <property type="entry name" value="SNF2-like_sf"/>
</dbReference>
<dbReference type="InterPro" id="IPR014001">
    <property type="entry name" value="Helicase_ATP-bd"/>
</dbReference>
<dbReference type="Gene3D" id="3.40.50.10810">
    <property type="entry name" value="Tandem AAA-ATPase domain"/>
    <property type="match status" value="2"/>
</dbReference>
<feature type="region of interest" description="Disordered" evidence="2">
    <location>
        <begin position="375"/>
        <end position="414"/>
    </location>
</feature>
<dbReference type="InterPro" id="IPR000330">
    <property type="entry name" value="SNF2_N"/>
</dbReference>
<keyword evidence="5" id="KW-1185">Reference proteome</keyword>
<dbReference type="Proteomes" id="UP000054911">
    <property type="component" value="Unassembled WGS sequence"/>
</dbReference>
<dbReference type="PANTHER" id="PTHR45766">
    <property type="entry name" value="DNA ANNEALING HELICASE AND ENDONUCLEASE ZRANB3 FAMILY MEMBER"/>
    <property type="match status" value="1"/>
</dbReference>
<evidence type="ECO:0000313" key="4">
    <source>
        <dbReference type="EMBL" id="SAL00185.1"/>
    </source>
</evidence>
<feature type="compositionally biased region" description="Acidic residues" evidence="2">
    <location>
        <begin position="387"/>
        <end position="396"/>
    </location>
</feature>
<dbReference type="Gene3D" id="3.40.50.300">
    <property type="entry name" value="P-loop containing nucleotide triphosphate hydrolases"/>
    <property type="match status" value="1"/>
</dbReference>
<organism evidence="4 5">
    <name type="scientific">Caballeronia pedi</name>
    <dbReference type="NCBI Taxonomy" id="1777141"/>
    <lineage>
        <taxon>Bacteria</taxon>
        <taxon>Pseudomonadati</taxon>
        <taxon>Pseudomonadota</taxon>
        <taxon>Betaproteobacteria</taxon>
        <taxon>Burkholderiales</taxon>
        <taxon>Burkholderiaceae</taxon>
        <taxon>Caballeronia</taxon>
    </lineage>
</organism>
<dbReference type="SUPFAM" id="SSF52540">
    <property type="entry name" value="P-loop containing nucleoside triphosphate hydrolases"/>
    <property type="match status" value="2"/>
</dbReference>
<proteinExistence type="predicted"/>
<comment type="caution">
    <text evidence="4">The sequence shown here is derived from an EMBL/GenBank/DDBJ whole genome shotgun (WGS) entry which is preliminary data.</text>
</comment>
<dbReference type="OrthoDB" id="9814088at2"/>
<keyword evidence="4" id="KW-0067">ATP-binding</keyword>
<accession>A0A158DZW1</accession>
<dbReference type="GO" id="GO:0031297">
    <property type="term" value="P:replication fork processing"/>
    <property type="evidence" value="ECO:0007669"/>
    <property type="project" value="TreeGrafter"/>
</dbReference>
<evidence type="ECO:0000259" key="3">
    <source>
        <dbReference type="PROSITE" id="PS51192"/>
    </source>
</evidence>
<dbReference type="PANTHER" id="PTHR45766:SF6">
    <property type="entry name" value="SWI_SNF-RELATED MATRIX-ASSOCIATED ACTIN-DEPENDENT REGULATOR OF CHROMATIN SUBFAMILY A-LIKE PROTEIN 1"/>
    <property type="match status" value="1"/>
</dbReference>
<dbReference type="GO" id="GO:0016787">
    <property type="term" value="F:hydrolase activity"/>
    <property type="evidence" value="ECO:0007669"/>
    <property type="project" value="UniProtKB-KW"/>
</dbReference>
<dbReference type="InterPro" id="IPR001650">
    <property type="entry name" value="Helicase_C-like"/>
</dbReference>
<dbReference type="STRING" id="1777141.AWB80_07809"/>
<evidence type="ECO:0000256" key="1">
    <source>
        <dbReference type="ARBA" id="ARBA00022801"/>
    </source>
</evidence>
<dbReference type="Pfam" id="PF00271">
    <property type="entry name" value="Helicase_C"/>
    <property type="match status" value="1"/>
</dbReference>
<dbReference type="Pfam" id="PF00176">
    <property type="entry name" value="SNF2-rel_dom"/>
    <property type="match status" value="1"/>
</dbReference>
<dbReference type="PROSITE" id="PS51192">
    <property type="entry name" value="HELICASE_ATP_BIND_1"/>
    <property type="match status" value="1"/>
</dbReference>
<dbReference type="SMART" id="SM00490">
    <property type="entry name" value="HELICc"/>
    <property type="match status" value="1"/>
</dbReference>
<dbReference type="SMART" id="SM00487">
    <property type="entry name" value="DEXDc"/>
    <property type="match status" value="1"/>
</dbReference>
<dbReference type="GO" id="GO:0005524">
    <property type="term" value="F:ATP binding"/>
    <property type="evidence" value="ECO:0007669"/>
    <property type="project" value="InterPro"/>
</dbReference>
<reference evidence="4" key="1">
    <citation type="submission" date="2016-01" db="EMBL/GenBank/DDBJ databases">
        <authorList>
            <person name="Peeters C."/>
        </authorList>
    </citation>
    <scope>NUCLEOTIDE SEQUENCE [LARGE SCALE GENOMIC DNA]</scope>
    <source>
        <strain evidence="4">LMG 29323</strain>
    </source>
</reference>
<gene>
    <name evidence="4" type="ORF">AWB80_07809</name>
</gene>
<keyword evidence="1" id="KW-0378">Hydrolase</keyword>
<sequence length="978" mass="111033">MKMRATTREIGRLFRFDCGGRFGASESMVSLQEEGVAALCRILDEHPVAFLADEVGLGKTMQALGVIGWRRHVDANARILVITPRENVQDGWMKDASRFGDFIDTQRVVGRLHRHERLGEWLREVRQEGVVHLLRHPSFMRPFNVDDKLGWQASFDRLNLPEIDDFPPLPPACSPDTRSRVYNLAFAKAVNAWFRRNEIHFDLVVVDEAQCLRNPTNQTNAVLRTLLKGVAKRWLFVSATPAHSGVSNIATLFNTYPGDTHADAPRGTLIAQRSPKSAHDLLELKRELSRYMIRRPRTFVVNNKPLGKGAYRRDDTVSLASKCESSLDTLSIALVQKHLVDVLDNQGNRFKTGYLASFESLEDSLRNKIGARAARNNRGCEPRESDADSGDEEDVRDDFLTDPNAGAPDSTAPDAQYVSTLSRGFEEKFGFSLPHPKLDAVGAELARRALGRRDTEEPGGSKTLVFCRRISSVRSLQKRLMRSYFESIEKRCSGYWQHRLDWKTGVFPEGGRPADAFRADEAIDDDNDVHEAQADAGDDSDETNPLRMALRSGGWLYRFRRQFEDGYRHALVFEHNWFLRLCAEGGVSPERACDAVPDDVWMESYAFAMDNGRQRRLRQTRYLVWNCLARHARLVFGMDETQAAFWRSVLEAVYPASVRCAAPAGDTLRDDRRDKKLFLYRSLWTRIEDSAWAGTLALPGRERGLPDDVTKRRAFRENVLWRQVLVRVLSQYMRLTDTLLDLLCADRRAAQTDDEDMLDNFVRWLGSEDIDAVRLRGVWQQWAQQYVLIFSSAIGEAQGETLDARAGQTDFDFLNVLDPVVGVVGGSGGQKRAIQQFNTPGMPWVMVGTDAIREGVNLHLFCDRVMHYGLAWTPGDLEQRVGRVDRYFSLIERRLKTAEALMPTLDMLYPHLVDTVERRQIDIVMQKKKLSDAVTDDGFSNVDGRGDNTISLSAPLPVDHRAQSKPERFFGVERHLRL</sequence>
<feature type="domain" description="Helicase ATP-binding" evidence="3">
    <location>
        <begin position="40"/>
        <end position="259"/>
    </location>
</feature>
<dbReference type="RefSeq" id="WP_061179998.1">
    <property type="nucleotide sequence ID" value="NZ_FCOE02000057.1"/>
</dbReference>
<dbReference type="GO" id="GO:0006281">
    <property type="term" value="P:DNA repair"/>
    <property type="evidence" value="ECO:0007669"/>
    <property type="project" value="TreeGrafter"/>
</dbReference>
<dbReference type="AlphaFoldDB" id="A0A158DZW1"/>
<evidence type="ECO:0000313" key="5">
    <source>
        <dbReference type="Proteomes" id="UP000054911"/>
    </source>
</evidence>
<evidence type="ECO:0000256" key="2">
    <source>
        <dbReference type="SAM" id="MobiDB-lite"/>
    </source>
</evidence>